<evidence type="ECO:0000313" key="2">
    <source>
        <dbReference type="Proteomes" id="UP000838756"/>
    </source>
</evidence>
<organism evidence="1 2">
    <name type="scientific">Pararge aegeria aegeria</name>
    <dbReference type="NCBI Taxonomy" id="348720"/>
    <lineage>
        <taxon>Eukaryota</taxon>
        <taxon>Metazoa</taxon>
        <taxon>Ecdysozoa</taxon>
        <taxon>Arthropoda</taxon>
        <taxon>Hexapoda</taxon>
        <taxon>Insecta</taxon>
        <taxon>Pterygota</taxon>
        <taxon>Neoptera</taxon>
        <taxon>Endopterygota</taxon>
        <taxon>Lepidoptera</taxon>
        <taxon>Glossata</taxon>
        <taxon>Ditrysia</taxon>
        <taxon>Papilionoidea</taxon>
        <taxon>Nymphalidae</taxon>
        <taxon>Satyrinae</taxon>
        <taxon>Satyrini</taxon>
        <taxon>Parargina</taxon>
        <taxon>Pararge</taxon>
    </lineage>
</organism>
<evidence type="ECO:0000313" key="1">
    <source>
        <dbReference type="EMBL" id="CAH2241507.1"/>
    </source>
</evidence>
<accession>A0A8S4RSZ6</accession>
<sequence length="106" mass="12377">MSWQHVFIHRVITSHDQRVTADEEKPKKIQKLKILENQLMRLQNSPLQRARFDQTLLKTLHPLTSRSRVKRIDTATQRLQSYSRQSGSAVKLPIIIFPHTAPKLSN</sequence>
<name>A0A8S4RSZ6_9NEOP</name>
<reference evidence="1" key="1">
    <citation type="submission" date="2022-03" db="EMBL/GenBank/DDBJ databases">
        <authorList>
            <person name="Lindestad O."/>
        </authorList>
    </citation>
    <scope>NUCLEOTIDE SEQUENCE</scope>
</reference>
<comment type="caution">
    <text evidence="1">The sequence shown here is derived from an EMBL/GenBank/DDBJ whole genome shotgun (WGS) entry which is preliminary data.</text>
</comment>
<dbReference type="AlphaFoldDB" id="A0A8S4RSZ6"/>
<protein>
    <submittedName>
        <fullName evidence="1">Jg10674 protein</fullName>
    </submittedName>
</protein>
<gene>
    <name evidence="1" type="primary">jg10674</name>
    <name evidence="1" type="ORF">PAEG_LOCUS17942</name>
</gene>
<keyword evidence="2" id="KW-1185">Reference proteome</keyword>
<dbReference type="EMBL" id="CAKXAJ010025577">
    <property type="protein sequence ID" value="CAH2241507.1"/>
    <property type="molecule type" value="Genomic_DNA"/>
</dbReference>
<proteinExistence type="predicted"/>
<dbReference type="Proteomes" id="UP000838756">
    <property type="component" value="Unassembled WGS sequence"/>
</dbReference>